<evidence type="ECO:0000259" key="2">
    <source>
        <dbReference type="Pfam" id="PF04666"/>
    </source>
</evidence>
<sequence length="527" mass="61037">MKFLKIKRPPTEDEFQALLPSGTIESPQLVTFQGSKLNSKNFFLLARVGYKGSWFYPRLPSEIEETGDKVWPAKMRFQCAQRRKERKTRTCSAKLWLFTKKRNVFDDDFFNRENMKLGAIEHVGFHLETCVSEEIWKESVLKYAYFKAQLNRTKEEALKHAALIRSVEVELLLSDIARSEIFDPQTSKNIQSSSRDFEKKYKNGVFDEKTVNPPRQAPPKKIAKVKPKSPVQNKTASPIKCPVKILIPSPDLSSSEPSSPEHDLNETREVLELELVPTYSASESEASDEEYFSELVAKYESGTTKIAVASSDYYGSDLVDIKHNWGDSDDRIIWRTRQCLDYLFMWNIGLDYDYFLQLEDDLVIDRGFFQFLMMQIQQRKDDQDWISLEFSGMGFIGKLFRKSSLQEMAIYTRLFYRTKPIDVIYWDFVKMKACLSACEASCKSLVVKLAVPVHDRKFLHHVGRVSSLEGKISHLGDLNPTIEEEKIATNLNKKDVLEFYYGKKDLLIQASKEDTTMEFYFSHLQSP</sequence>
<protein>
    <submittedName>
        <fullName evidence="3">Oidioi.mRNA.OKI2018_I69.chr1.g1541.t1.cds</fullName>
    </submittedName>
</protein>
<feature type="region of interest" description="Disordered" evidence="1">
    <location>
        <begin position="203"/>
        <end position="235"/>
    </location>
</feature>
<evidence type="ECO:0000256" key="1">
    <source>
        <dbReference type="SAM" id="MobiDB-lite"/>
    </source>
</evidence>
<dbReference type="EMBL" id="OU015566">
    <property type="protein sequence ID" value="CAG5104787.1"/>
    <property type="molecule type" value="Genomic_DNA"/>
</dbReference>
<dbReference type="Proteomes" id="UP001158576">
    <property type="component" value="Chromosome 1"/>
</dbReference>
<proteinExistence type="predicted"/>
<dbReference type="PANTHER" id="PTHR12062">
    <property type="entry name" value="N-ACETYLGLUCOSAMINYLTRANSFERASE VI"/>
    <property type="match status" value="1"/>
</dbReference>
<name>A0ABN7SN90_OIKDI</name>
<reference evidence="3 4" key="1">
    <citation type="submission" date="2021-04" db="EMBL/GenBank/DDBJ databases">
        <authorList>
            <person name="Bliznina A."/>
        </authorList>
    </citation>
    <scope>NUCLEOTIDE SEQUENCE [LARGE SCALE GENOMIC DNA]</scope>
</reference>
<dbReference type="Pfam" id="PF04666">
    <property type="entry name" value="MGAT4_cons"/>
    <property type="match status" value="1"/>
</dbReference>
<accession>A0ABN7SN90</accession>
<dbReference type="InterPro" id="IPR006759">
    <property type="entry name" value="Glyco_transf_54"/>
</dbReference>
<dbReference type="InterPro" id="IPR057279">
    <property type="entry name" value="MGAT4"/>
</dbReference>
<feature type="domain" description="MGAT4 conserved region" evidence="2">
    <location>
        <begin position="300"/>
        <end position="477"/>
    </location>
</feature>
<keyword evidence="4" id="KW-1185">Reference proteome</keyword>
<evidence type="ECO:0000313" key="3">
    <source>
        <dbReference type="EMBL" id="CAG5104787.1"/>
    </source>
</evidence>
<organism evidence="3 4">
    <name type="scientific">Oikopleura dioica</name>
    <name type="common">Tunicate</name>
    <dbReference type="NCBI Taxonomy" id="34765"/>
    <lineage>
        <taxon>Eukaryota</taxon>
        <taxon>Metazoa</taxon>
        <taxon>Chordata</taxon>
        <taxon>Tunicata</taxon>
        <taxon>Appendicularia</taxon>
        <taxon>Copelata</taxon>
        <taxon>Oikopleuridae</taxon>
        <taxon>Oikopleura</taxon>
    </lineage>
</organism>
<evidence type="ECO:0000313" key="4">
    <source>
        <dbReference type="Proteomes" id="UP001158576"/>
    </source>
</evidence>
<dbReference type="PANTHER" id="PTHR12062:SF0">
    <property type="entry name" value="ALPHA-1,3-MANNOSYL-GLYCOPROTEIN 4-BETA-N-ACETYLGLUCOSAMINYLTRANSFERASE B"/>
    <property type="match status" value="1"/>
</dbReference>
<gene>
    <name evidence="3" type="ORF">OKIOD_LOCUS10306</name>
</gene>